<feature type="chain" id="PRO_5046893153" description="Inhibitor I9 domain-containing protein" evidence="1">
    <location>
        <begin position="19"/>
        <end position="157"/>
    </location>
</feature>
<dbReference type="InterPro" id="IPR010259">
    <property type="entry name" value="S8pro/Inhibitor_I9"/>
</dbReference>
<organism evidence="3 4">
    <name type="scientific">Hohenbuehelia grisea</name>
    <dbReference type="NCBI Taxonomy" id="104357"/>
    <lineage>
        <taxon>Eukaryota</taxon>
        <taxon>Fungi</taxon>
        <taxon>Dikarya</taxon>
        <taxon>Basidiomycota</taxon>
        <taxon>Agaricomycotina</taxon>
        <taxon>Agaricomycetes</taxon>
        <taxon>Agaricomycetidae</taxon>
        <taxon>Agaricales</taxon>
        <taxon>Pleurotineae</taxon>
        <taxon>Pleurotaceae</taxon>
        <taxon>Hohenbuehelia</taxon>
    </lineage>
</organism>
<sequence length="157" mass="16739">MRFFNILASFAVLGVVISSPTTLKPIQRYRGQVNPGSYVVTLKDGVDKDALAESLGLKLTHAWDNSINGFAGKFSGESLKALRASNAVDSIAEDGIVHAWGTVTQTDAPWGLGRLISDAKIGHSDSSALNHTYEYDETAGHGVDVYVIGQFISLSIA</sequence>
<dbReference type="InterPro" id="IPR037045">
    <property type="entry name" value="S8pro/Inhibitor_I9_sf"/>
</dbReference>
<dbReference type="SUPFAM" id="SSF54897">
    <property type="entry name" value="Protease propeptides/inhibitors"/>
    <property type="match status" value="1"/>
</dbReference>
<dbReference type="Proteomes" id="UP001556367">
    <property type="component" value="Unassembled WGS sequence"/>
</dbReference>
<evidence type="ECO:0000313" key="3">
    <source>
        <dbReference type="EMBL" id="KAL0948859.1"/>
    </source>
</evidence>
<dbReference type="Pfam" id="PF05922">
    <property type="entry name" value="Inhibitor_I9"/>
    <property type="match status" value="1"/>
</dbReference>
<evidence type="ECO:0000259" key="2">
    <source>
        <dbReference type="Pfam" id="PF05922"/>
    </source>
</evidence>
<feature type="domain" description="Inhibitor I9" evidence="2">
    <location>
        <begin position="55"/>
        <end position="98"/>
    </location>
</feature>
<evidence type="ECO:0000313" key="4">
    <source>
        <dbReference type="Proteomes" id="UP001556367"/>
    </source>
</evidence>
<accession>A0ABR3IZR5</accession>
<gene>
    <name evidence="3" type="ORF">HGRIS_008979</name>
</gene>
<name>A0ABR3IZR5_9AGAR</name>
<feature type="signal peptide" evidence="1">
    <location>
        <begin position="1"/>
        <end position="18"/>
    </location>
</feature>
<evidence type="ECO:0000256" key="1">
    <source>
        <dbReference type="SAM" id="SignalP"/>
    </source>
</evidence>
<proteinExistence type="predicted"/>
<comment type="caution">
    <text evidence="3">The sequence shown here is derived from an EMBL/GenBank/DDBJ whole genome shotgun (WGS) entry which is preliminary data.</text>
</comment>
<reference evidence="4" key="1">
    <citation type="submission" date="2024-06" db="EMBL/GenBank/DDBJ databases">
        <title>Multi-omics analyses provide insights into the biosynthesis of the anticancer antibiotic pleurotin in Hohenbuehelia grisea.</title>
        <authorList>
            <person name="Weaver J.A."/>
            <person name="Alberti F."/>
        </authorList>
    </citation>
    <scope>NUCLEOTIDE SEQUENCE [LARGE SCALE GENOMIC DNA]</scope>
    <source>
        <strain evidence="4">T-177</strain>
    </source>
</reference>
<protein>
    <recommendedName>
        <fullName evidence="2">Inhibitor I9 domain-containing protein</fullName>
    </recommendedName>
</protein>
<dbReference type="Gene3D" id="3.30.70.80">
    <property type="entry name" value="Peptidase S8 propeptide/proteinase inhibitor I9"/>
    <property type="match status" value="1"/>
</dbReference>
<dbReference type="EMBL" id="JASNQZ010000012">
    <property type="protein sequence ID" value="KAL0948859.1"/>
    <property type="molecule type" value="Genomic_DNA"/>
</dbReference>
<keyword evidence="4" id="KW-1185">Reference proteome</keyword>
<keyword evidence="1" id="KW-0732">Signal</keyword>